<dbReference type="PROSITE" id="PS50850">
    <property type="entry name" value="MFS"/>
    <property type="match status" value="1"/>
</dbReference>
<name>A0A7L4YRQ4_9ACTN</name>
<feature type="transmembrane region" description="Helical" evidence="5">
    <location>
        <begin position="275"/>
        <end position="301"/>
    </location>
</feature>
<feature type="domain" description="Major facilitator superfamily (MFS) profile" evidence="6">
    <location>
        <begin position="19"/>
        <end position="422"/>
    </location>
</feature>
<feature type="transmembrane region" description="Helical" evidence="5">
    <location>
        <begin position="308"/>
        <end position="328"/>
    </location>
</feature>
<feature type="transmembrane region" description="Helical" evidence="5">
    <location>
        <begin position="397"/>
        <end position="417"/>
    </location>
</feature>
<sequence length="423" mass="42292">MAFEPAEQTAAYAGTDVVSVQRRTVRILLGSQALGSIAVTAGIAMGGLVMEYATGSQSAAGFAQAASTLGGALVAVPAARLAMRSGRRVSLAATYLVAALGAALVVLGTSASIAAFVLIGMFAFGAGTAASMQVRFAGVDLATPQHRGRTLSLLLFAVTIGGVIGPNLAGVTGGFARSLSLPEFAGPFFVSIVLFLACAVVVSIWLRPDPLVLARSRSTSAPAGGAISLGTVNAVRTIWSKPGGRLGLLAVMGGHATMVAVMVMTPVQIAHAGHGLSVVGIVISGHVVGMYAFSPVMGWLADKRGPRATVGLGAAILLVACAVSGLAADDQPVLLGIGLFLLGLGWSACMVGGSLLVTLTADEHQRPAVQGSSDMLMGLSAAIFASASGLIVAQWGYGALCLIAAILVVPMVGTLLTSRSGGD</sequence>
<feature type="transmembrane region" description="Helical" evidence="5">
    <location>
        <begin position="246"/>
        <end position="269"/>
    </location>
</feature>
<dbReference type="SUPFAM" id="SSF103473">
    <property type="entry name" value="MFS general substrate transporter"/>
    <property type="match status" value="1"/>
</dbReference>
<reference evidence="7 8" key="1">
    <citation type="journal article" date="2018" name="Int. J. Syst. Evol. Microbiol.">
        <title>Epidermidibacterium keratini gen. nov., sp. nov., a member of the family Sporichthyaceae, isolated from keratin epidermis.</title>
        <authorList>
            <person name="Lee D.G."/>
            <person name="Trujillo M.E."/>
            <person name="Kang S."/>
            <person name="Nam J.J."/>
            <person name="Kim Y.J."/>
        </authorList>
    </citation>
    <scope>NUCLEOTIDE SEQUENCE [LARGE SCALE GENOMIC DNA]</scope>
    <source>
        <strain evidence="7 8">EPI-7</strain>
    </source>
</reference>
<gene>
    <name evidence="7" type="ORF">EK0264_17670</name>
</gene>
<dbReference type="InterPro" id="IPR036259">
    <property type="entry name" value="MFS_trans_sf"/>
</dbReference>
<organism evidence="7 8">
    <name type="scientific">Epidermidibacterium keratini</name>
    <dbReference type="NCBI Taxonomy" id="1891644"/>
    <lineage>
        <taxon>Bacteria</taxon>
        <taxon>Bacillati</taxon>
        <taxon>Actinomycetota</taxon>
        <taxon>Actinomycetes</taxon>
        <taxon>Sporichthyales</taxon>
        <taxon>Sporichthyaceae</taxon>
        <taxon>Epidermidibacterium</taxon>
    </lineage>
</organism>
<feature type="transmembrane region" description="Helical" evidence="5">
    <location>
        <begin position="27"/>
        <end position="50"/>
    </location>
</feature>
<keyword evidence="2 5" id="KW-0812">Transmembrane</keyword>
<dbReference type="PANTHER" id="PTHR23534:SF1">
    <property type="entry name" value="MAJOR FACILITATOR SUPERFAMILY PROTEIN"/>
    <property type="match status" value="1"/>
</dbReference>
<evidence type="ECO:0000256" key="3">
    <source>
        <dbReference type="ARBA" id="ARBA00022989"/>
    </source>
</evidence>
<feature type="transmembrane region" description="Helical" evidence="5">
    <location>
        <begin position="89"/>
        <end position="107"/>
    </location>
</feature>
<dbReference type="InParanoid" id="A0A7L4YRQ4"/>
<evidence type="ECO:0000259" key="6">
    <source>
        <dbReference type="PROSITE" id="PS50850"/>
    </source>
</evidence>
<protein>
    <submittedName>
        <fullName evidence="7">MFS transporter</fullName>
    </submittedName>
</protein>
<dbReference type="OrthoDB" id="9776171at2"/>
<dbReference type="InterPro" id="IPR011701">
    <property type="entry name" value="MFS"/>
</dbReference>
<evidence type="ECO:0000313" key="8">
    <source>
        <dbReference type="Proteomes" id="UP000463857"/>
    </source>
</evidence>
<feature type="transmembrane region" description="Helical" evidence="5">
    <location>
        <begin position="62"/>
        <end position="82"/>
    </location>
</feature>
<accession>A0A7L4YRQ4</accession>
<dbReference type="RefSeq" id="WP_159547045.1">
    <property type="nucleotide sequence ID" value="NZ_CP047156.1"/>
</dbReference>
<keyword evidence="3 5" id="KW-1133">Transmembrane helix</keyword>
<dbReference type="KEGG" id="eke:EK0264_17670"/>
<keyword evidence="8" id="KW-1185">Reference proteome</keyword>
<comment type="subcellular location">
    <subcellularLocation>
        <location evidence="1">Cell membrane</location>
        <topology evidence="1">Multi-pass membrane protein</topology>
    </subcellularLocation>
</comment>
<feature type="transmembrane region" description="Helical" evidence="5">
    <location>
        <begin position="188"/>
        <end position="206"/>
    </location>
</feature>
<dbReference type="GO" id="GO:0022857">
    <property type="term" value="F:transmembrane transporter activity"/>
    <property type="evidence" value="ECO:0007669"/>
    <property type="project" value="InterPro"/>
</dbReference>
<evidence type="ECO:0000256" key="1">
    <source>
        <dbReference type="ARBA" id="ARBA00004651"/>
    </source>
</evidence>
<evidence type="ECO:0000256" key="2">
    <source>
        <dbReference type="ARBA" id="ARBA00022692"/>
    </source>
</evidence>
<dbReference type="Proteomes" id="UP000463857">
    <property type="component" value="Chromosome"/>
</dbReference>
<dbReference type="AlphaFoldDB" id="A0A7L4YRQ4"/>
<dbReference type="PANTHER" id="PTHR23534">
    <property type="entry name" value="MFS PERMEASE"/>
    <property type="match status" value="1"/>
</dbReference>
<dbReference type="GO" id="GO:0005886">
    <property type="term" value="C:plasma membrane"/>
    <property type="evidence" value="ECO:0007669"/>
    <property type="project" value="UniProtKB-SubCell"/>
</dbReference>
<feature type="transmembrane region" description="Helical" evidence="5">
    <location>
        <begin position="334"/>
        <end position="361"/>
    </location>
</feature>
<evidence type="ECO:0000256" key="5">
    <source>
        <dbReference type="SAM" id="Phobius"/>
    </source>
</evidence>
<dbReference type="Gene3D" id="1.20.1250.20">
    <property type="entry name" value="MFS general substrate transporter like domains"/>
    <property type="match status" value="1"/>
</dbReference>
<dbReference type="Pfam" id="PF07690">
    <property type="entry name" value="MFS_1"/>
    <property type="match status" value="1"/>
</dbReference>
<keyword evidence="4 5" id="KW-0472">Membrane</keyword>
<feature type="transmembrane region" description="Helical" evidence="5">
    <location>
        <begin position="153"/>
        <end position="176"/>
    </location>
</feature>
<evidence type="ECO:0000313" key="7">
    <source>
        <dbReference type="EMBL" id="QHC01921.1"/>
    </source>
</evidence>
<evidence type="ECO:0000256" key="4">
    <source>
        <dbReference type="ARBA" id="ARBA00023136"/>
    </source>
</evidence>
<proteinExistence type="predicted"/>
<feature type="transmembrane region" description="Helical" evidence="5">
    <location>
        <begin position="113"/>
        <end position="132"/>
    </location>
</feature>
<dbReference type="InterPro" id="IPR020846">
    <property type="entry name" value="MFS_dom"/>
</dbReference>
<dbReference type="EMBL" id="CP047156">
    <property type="protein sequence ID" value="QHC01921.1"/>
    <property type="molecule type" value="Genomic_DNA"/>
</dbReference>